<dbReference type="EMBL" id="JACPHQ010000028">
    <property type="protein sequence ID" value="MBI2466028.1"/>
    <property type="molecule type" value="Genomic_DNA"/>
</dbReference>
<sequence>MPQDDKKYSWTRHVVGKMQYYRLSESIVKRIIRAPKRVENGVAEGTVACMQPAGSKKKQELWVMYQIKGSKKHIITAWRYPGISPVRDQIPIPPDILEELKGIV</sequence>
<evidence type="ECO:0000313" key="2">
    <source>
        <dbReference type="Proteomes" id="UP000709672"/>
    </source>
</evidence>
<organism evidence="1 2">
    <name type="scientific">Candidatus Sungiibacteriota bacterium</name>
    <dbReference type="NCBI Taxonomy" id="2750080"/>
    <lineage>
        <taxon>Bacteria</taxon>
        <taxon>Candidatus Sungiibacteriota</taxon>
    </lineage>
</organism>
<evidence type="ECO:0000313" key="1">
    <source>
        <dbReference type="EMBL" id="MBI2466028.1"/>
    </source>
</evidence>
<dbReference type="Proteomes" id="UP000709672">
    <property type="component" value="Unassembled WGS sequence"/>
</dbReference>
<name>A0A931YDN7_9BACT</name>
<comment type="caution">
    <text evidence="1">The sequence shown here is derived from an EMBL/GenBank/DDBJ whole genome shotgun (WGS) entry which is preliminary data.</text>
</comment>
<accession>A0A931YDN7</accession>
<reference evidence="1" key="1">
    <citation type="submission" date="2020-07" db="EMBL/GenBank/DDBJ databases">
        <title>Huge and variable diversity of episymbiotic CPR bacteria and DPANN archaea in groundwater ecosystems.</title>
        <authorList>
            <person name="He C.Y."/>
            <person name="Keren R."/>
            <person name="Whittaker M."/>
            <person name="Farag I.F."/>
            <person name="Doudna J."/>
            <person name="Cate J.H.D."/>
            <person name="Banfield J.F."/>
        </authorList>
    </citation>
    <scope>NUCLEOTIDE SEQUENCE</scope>
    <source>
        <strain evidence="1">NC_groundwater_418_Ag_B-0.1um_45_10</strain>
    </source>
</reference>
<proteinExistence type="predicted"/>
<dbReference type="AlphaFoldDB" id="A0A931YDN7"/>
<protein>
    <submittedName>
        <fullName evidence="1">Uncharacterized protein</fullName>
    </submittedName>
</protein>
<gene>
    <name evidence="1" type="ORF">HYV66_02235</name>
</gene>